<keyword evidence="3" id="KW-1185">Reference proteome</keyword>
<dbReference type="EMBL" id="QZWG01000008">
    <property type="protein sequence ID" value="RZC00392.1"/>
    <property type="molecule type" value="Genomic_DNA"/>
</dbReference>
<protein>
    <recommendedName>
        <fullName evidence="4">Protein TAPETUM DETERMINANT 1</fullName>
    </recommendedName>
</protein>
<evidence type="ECO:0000313" key="3">
    <source>
        <dbReference type="Proteomes" id="UP000289340"/>
    </source>
</evidence>
<name>A0A445JPI2_GLYSO</name>
<dbReference type="PANTHER" id="PTHR33184">
    <property type="entry name" value="PROTEIN TAPETUM DETERMINANT 1-LIKE-RELATED"/>
    <property type="match status" value="1"/>
</dbReference>
<organism evidence="2 3">
    <name type="scientific">Glycine soja</name>
    <name type="common">Wild soybean</name>
    <dbReference type="NCBI Taxonomy" id="3848"/>
    <lineage>
        <taxon>Eukaryota</taxon>
        <taxon>Viridiplantae</taxon>
        <taxon>Streptophyta</taxon>
        <taxon>Embryophyta</taxon>
        <taxon>Tracheophyta</taxon>
        <taxon>Spermatophyta</taxon>
        <taxon>Magnoliopsida</taxon>
        <taxon>eudicotyledons</taxon>
        <taxon>Gunneridae</taxon>
        <taxon>Pentapetalae</taxon>
        <taxon>rosids</taxon>
        <taxon>fabids</taxon>
        <taxon>Fabales</taxon>
        <taxon>Fabaceae</taxon>
        <taxon>Papilionoideae</taxon>
        <taxon>50 kb inversion clade</taxon>
        <taxon>NPAAA clade</taxon>
        <taxon>indigoferoid/millettioid clade</taxon>
        <taxon>Phaseoleae</taxon>
        <taxon>Glycine</taxon>
        <taxon>Glycine subgen. Soja</taxon>
    </lineage>
</organism>
<comment type="caution">
    <text evidence="2">The sequence shown here is derived from an EMBL/GenBank/DDBJ whole genome shotgun (WGS) entry which is preliminary data.</text>
</comment>
<evidence type="ECO:0000256" key="1">
    <source>
        <dbReference type="ARBA" id="ARBA00022729"/>
    </source>
</evidence>
<dbReference type="GO" id="GO:0001709">
    <property type="term" value="P:cell fate determination"/>
    <property type="evidence" value="ECO:0007669"/>
    <property type="project" value="TreeGrafter"/>
</dbReference>
<feature type="non-terminal residue" evidence="2">
    <location>
        <position position="1"/>
    </location>
</feature>
<proteinExistence type="predicted"/>
<dbReference type="Pfam" id="PF24068">
    <property type="entry name" value="TPD1_C"/>
    <property type="match status" value="1"/>
</dbReference>
<sequence length="131" mass="14686">SKFIFVLSEMDDSTVKILSVVLFSILISQGYSQCFLSSISVSQFQTGVKVQGQTQWSVTITNKCACAQENVILNCTGFQFIERTDPELMRIYGNSCQVNMGRPISKVPLKFKYVWNQQLPLNPISSQISCS</sequence>
<dbReference type="AlphaFoldDB" id="A0A445JPI2"/>
<evidence type="ECO:0008006" key="4">
    <source>
        <dbReference type="Google" id="ProtNLM"/>
    </source>
</evidence>
<dbReference type="Proteomes" id="UP000289340">
    <property type="component" value="Chromosome 8"/>
</dbReference>
<dbReference type="PANTHER" id="PTHR33184:SF64">
    <property type="entry name" value="BETA-1,3-N-ACETYLGLUCOSAMINYLTRANSFERASE FAMILY PROTEIN"/>
    <property type="match status" value="1"/>
</dbReference>
<keyword evidence="1" id="KW-0732">Signal</keyword>
<gene>
    <name evidence="2" type="ORF">D0Y65_022640</name>
</gene>
<evidence type="ECO:0000313" key="2">
    <source>
        <dbReference type="EMBL" id="RZC00392.1"/>
    </source>
</evidence>
<accession>A0A445JPI2</accession>
<reference evidence="2 3" key="1">
    <citation type="submission" date="2018-09" db="EMBL/GenBank/DDBJ databases">
        <title>A high-quality reference genome of wild soybean provides a powerful tool to mine soybean genomes.</title>
        <authorList>
            <person name="Xie M."/>
            <person name="Chung C.Y.L."/>
            <person name="Li M.-W."/>
            <person name="Wong F.-L."/>
            <person name="Chan T.-F."/>
            <person name="Lam H.-M."/>
        </authorList>
    </citation>
    <scope>NUCLEOTIDE SEQUENCE [LARGE SCALE GENOMIC DNA]</scope>
    <source>
        <strain evidence="3">cv. W05</strain>
        <tissue evidence="2">Hypocotyl of etiolated seedlings</tissue>
    </source>
</reference>
<dbReference type="InterPro" id="IPR040361">
    <property type="entry name" value="TPD1"/>
</dbReference>